<dbReference type="AlphaFoldDB" id="A0A0J7KN16"/>
<dbReference type="PaxDb" id="67767-A0A0J7KN16"/>
<proteinExistence type="predicted"/>
<sequence>MAALRLLSGLAKAKEEAIRLDTEAVHVKAERELLDNWTEVRKIRSMRLLLGEPVDPAGKDGEEEEGRCLSDLTAGEIQARILSWWKPRRRYGRSPLLRRGTKVPL</sequence>
<evidence type="ECO:0000313" key="2">
    <source>
        <dbReference type="Proteomes" id="UP000036403"/>
    </source>
</evidence>
<keyword evidence="2" id="KW-1185">Reference proteome</keyword>
<accession>A0A0J7KN16</accession>
<name>A0A0J7KN16_LASNI</name>
<protein>
    <submittedName>
        <fullName evidence="1">Snf2 family</fullName>
    </submittedName>
</protein>
<comment type="caution">
    <text evidence="1">The sequence shown here is derived from an EMBL/GenBank/DDBJ whole genome shotgun (WGS) entry which is preliminary data.</text>
</comment>
<dbReference type="Proteomes" id="UP000036403">
    <property type="component" value="Unassembled WGS sequence"/>
</dbReference>
<dbReference type="EMBL" id="LBMM01005301">
    <property type="protein sequence ID" value="KMQ91634.1"/>
    <property type="molecule type" value="Genomic_DNA"/>
</dbReference>
<organism evidence="1 2">
    <name type="scientific">Lasius niger</name>
    <name type="common">Black garden ant</name>
    <dbReference type="NCBI Taxonomy" id="67767"/>
    <lineage>
        <taxon>Eukaryota</taxon>
        <taxon>Metazoa</taxon>
        <taxon>Ecdysozoa</taxon>
        <taxon>Arthropoda</taxon>
        <taxon>Hexapoda</taxon>
        <taxon>Insecta</taxon>
        <taxon>Pterygota</taxon>
        <taxon>Neoptera</taxon>
        <taxon>Endopterygota</taxon>
        <taxon>Hymenoptera</taxon>
        <taxon>Apocrita</taxon>
        <taxon>Aculeata</taxon>
        <taxon>Formicoidea</taxon>
        <taxon>Formicidae</taxon>
        <taxon>Formicinae</taxon>
        <taxon>Lasius</taxon>
        <taxon>Lasius</taxon>
    </lineage>
</organism>
<reference evidence="1 2" key="1">
    <citation type="submission" date="2015-04" db="EMBL/GenBank/DDBJ databases">
        <title>Lasius niger genome sequencing.</title>
        <authorList>
            <person name="Konorov E.A."/>
            <person name="Nikitin M.A."/>
            <person name="Kirill M.V."/>
            <person name="Chang P."/>
        </authorList>
    </citation>
    <scope>NUCLEOTIDE SEQUENCE [LARGE SCALE GENOMIC DNA]</scope>
    <source>
        <tissue evidence="1">Whole</tissue>
    </source>
</reference>
<evidence type="ECO:0000313" key="1">
    <source>
        <dbReference type="EMBL" id="KMQ91634.1"/>
    </source>
</evidence>
<gene>
    <name evidence="1" type="ORF">RF55_8475</name>
</gene>